<feature type="domain" description="Ciliogenesis-associated TTC17-interacting protein N-terminal" evidence="14">
    <location>
        <begin position="44"/>
        <end position="103"/>
    </location>
</feature>
<keyword evidence="9" id="KW-0539">Nucleus</keyword>
<dbReference type="Gene3D" id="1.20.890.10">
    <property type="entry name" value="cAMP-dependent protein kinase regulatory subunit, dimerization-anchoring domain"/>
    <property type="match status" value="1"/>
</dbReference>
<evidence type="ECO:0000259" key="14">
    <source>
        <dbReference type="Pfam" id="PF21772"/>
    </source>
</evidence>
<comment type="similarity">
    <text evidence="11">Belongs to the CATIP family.</text>
</comment>
<keyword evidence="4" id="KW-1003">Cell membrane</keyword>
<name>A0A8C0BW68_9AVES</name>
<evidence type="ECO:0000256" key="8">
    <source>
        <dbReference type="ARBA" id="ARBA00023212"/>
    </source>
</evidence>
<evidence type="ECO:0000256" key="6">
    <source>
        <dbReference type="ARBA" id="ARBA00022794"/>
    </source>
</evidence>
<dbReference type="InterPro" id="IPR048777">
    <property type="entry name" value="CATIP_N"/>
</dbReference>
<reference evidence="15" key="1">
    <citation type="submission" date="2025-08" db="UniProtKB">
        <authorList>
            <consortium name="Ensembl"/>
        </authorList>
    </citation>
    <scope>IDENTIFICATION</scope>
</reference>
<feature type="region of interest" description="Disordered" evidence="13">
    <location>
        <begin position="228"/>
        <end position="254"/>
    </location>
</feature>
<keyword evidence="6" id="KW-0970">Cilium biogenesis/degradation</keyword>
<dbReference type="CDD" id="cd22973">
    <property type="entry name" value="DD_CATIP"/>
    <property type="match status" value="1"/>
</dbReference>
<keyword evidence="5" id="KW-0963">Cytoplasm</keyword>
<keyword evidence="8" id="KW-0206">Cytoskeleton</keyword>
<dbReference type="GO" id="GO:0005634">
    <property type="term" value="C:nucleus"/>
    <property type="evidence" value="ECO:0007669"/>
    <property type="project" value="UniProtKB-SubCell"/>
</dbReference>
<keyword evidence="7" id="KW-0472">Membrane</keyword>
<evidence type="ECO:0000256" key="11">
    <source>
        <dbReference type="ARBA" id="ARBA00037938"/>
    </source>
</evidence>
<evidence type="ECO:0000256" key="4">
    <source>
        <dbReference type="ARBA" id="ARBA00022475"/>
    </source>
</evidence>
<organism evidence="15 16">
    <name type="scientific">Buteo japonicus</name>
    <dbReference type="NCBI Taxonomy" id="224669"/>
    <lineage>
        <taxon>Eukaryota</taxon>
        <taxon>Metazoa</taxon>
        <taxon>Chordata</taxon>
        <taxon>Craniata</taxon>
        <taxon>Vertebrata</taxon>
        <taxon>Euteleostomi</taxon>
        <taxon>Archelosauria</taxon>
        <taxon>Archosauria</taxon>
        <taxon>Dinosauria</taxon>
        <taxon>Saurischia</taxon>
        <taxon>Theropoda</taxon>
        <taxon>Coelurosauria</taxon>
        <taxon>Aves</taxon>
        <taxon>Neognathae</taxon>
        <taxon>Neoaves</taxon>
        <taxon>Telluraves</taxon>
        <taxon>Accipitrimorphae</taxon>
        <taxon>Accipitriformes</taxon>
        <taxon>Accipitridae</taxon>
        <taxon>Accipitrinae</taxon>
        <taxon>Buteo</taxon>
    </lineage>
</organism>
<evidence type="ECO:0000256" key="13">
    <source>
        <dbReference type="SAM" id="MobiDB-lite"/>
    </source>
</evidence>
<reference evidence="15" key="2">
    <citation type="submission" date="2025-09" db="UniProtKB">
        <authorList>
            <consortium name="Ensembl"/>
        </authorList>
    </citation>
    <scope>IDENTIFICATION</scope>
</reference>
<evidence type="ECO:0000256" key="7">
    <source>
        <dbReference type="ARBA" id="ARBA00023136"/>
    </source>
</evidence>
<evidence type="ECO:0000256" key="3">
    <source>
        <dbReference type="ARBA" id="ARBA00004245"/>
    </source>
</evidence>
<dbReference type="PANTHER" id="PTHR15505:SF3">
    <property type="entry name" value="CILIOGENESIS-ASSOCIATED TTC17-INTERACTING PROTEIN"/>
    <property type="match status" value="1"/>
</dbReference>
<dbReference type="Pfam" id="PF21772">
    <property type="entry name" value="CATIP_N"/>
    <property type="match status" value="1"/>
</dbReference>
<evidence type="ECO:0000313" key="15">
    <source>
        <dbReference type="Ensembl" id="ENSBJAP00000023065.1"/>
    </source>
</evidence>
<evidence type="ECO:0000256" key="5">
    <source>
        <dbReference type="ARBA" id="ARBA00022490"/>
    </source>
</evidence>
<dbReference type="PANTHER" id="PTHR15505">
    <property type="entry name" value="RIIA DOMAIN-CONTAINING PROTEIN 1"/>
    <property type="match status" value="1"/>
</dbReference>
<accession>A0A8C0BW68</accession>
<dbReference type="InterPro" id="IPR047501">
    <property type="entry name" value="DD_CATIP"/>
</dbReference>
<keyword evidence="16" id="KW-1185">Reference proteome</keyword>
<dbReference type="GO" id="GO:0005886">
    <property type="term" value="C:plasma membrane"/>
    <property type="evidence" value="ECO:0007669"/>
    <property type="project" value="UniProtKB-SubCell"/>
</dbReference>
<evidence type="ECO:0000256" key="9">
    <source>
        <dbReference type="ARBA" id="ARBA00023242"/>
    </source>
</evidence>
<dbReference type="Proteomes" id="UP000694555">
    <property type="component" value="Unplaced"/>
</dbReference>
<sequence>MGHILGRGEAQLACPTQGCPQAPEGAVPWDDGAVAVPRGGLVSLQAEPQCWSFSYGRDKMRGLLPEGASLLLLRVLACRQAVPSGLIFPAIDTKGHLCTSSYVSHRPGGACGMGGLGLVGGARVGSPACCLAAEWGTPCSVFLLPGGVEPPPPFPKQPLDWEEDIQLCSWFLDRKEELQASHATYIQQHPELRVLLADFLQALLLQQPCDPVSFAAQFFARQQPPETPFASTVAASPPPCHPLPQGSSGWGPPLLLVQPDLRQH</sequence>
<evidence type="ECO:0000313" key="16">
    <source>
        <dbReference type="Proteomes" id="UP000694555"/>
    </source>
</evidence>
<comment type="function">
    <text evidence="10">Plays a role in primary ciliogenesis by modulating actin polymerization.</text>
</comment>
<dbReference type="SUPFAM" id="SSF47391">
    <property type="entry name" value="Dimerization-anchoring domain of cAMP-dependent PK regulatory subunit"/>
    <property type="match status" value="1"/>
</dbReference>
<dbReference type="Ensembl" id="ENSBJAT00000023708.1">
    <property type="protein sequence ID" value="ENSBJAP00000023065.1"/>
    <property type="gene ID" value="ENSBJAG00000014928.1"/>
</dbReference>
<evidence type="ECO:0000256" key="1">
    <source>
        <dbReference type="ARBA" id="ARBA00004123"/>
    </source>
</evidence>
<protein>
    <recommendedName>
        <fullName evidence="12">Ciliogenesis-associated TTC17-interacting protein</fullName>
    </recommendedName>
</protein>
<dbReference type="GO" id="GO:0044782">
    <property type="term" value="P:cilium organization"/>
    <property type="evidence" value="ECO:0007669"/>
    <property type="project" value="TreeGrafter"/>
</dbReference>
<evidence type="ECO:0000256" key="2">
    <source>
        <dbReference type="ARBA" id="ARBA00004236"/>
    </source>
</evidence>
<dbReference type="GO" id="GO:0030041">
    <property type="term" value="P:actin filament polymerization"/>
    <property type="evidence" value="ECO:0007669"/>
    <property type="project" value="TreeGrafter"/>
</dbReference>
<dbReference type="AlphaFoldDB" id="A0A8C0BW68"/>
<evidence type="ECO:0000256" key="10">
    <source>
        <dbReference type="ARBA" id="ARBA00037538"/>
    </source>
</evidence>
<comment type="subcellular location">
    <subcellularLocation>
        <location evidence="2">Cell membrane</location>
    </subcellularLocation>
    <subcellularLocation>
        <location evidence="3">Cytoplasm</location>
        <location evidence="3">Cytoskeleton</location>
    </subcellularLocation>
    <subcellularLocation>
        <location evidence="1">Nucleus</location>
    </subcellularLocation>
</comment>
<dbReference type="GO" id="GO:0005856">
    <property type="term" value="C:cytoskeleton"/>
    <property type="evidence" value="ECO:0007669"/>
    <property type="project" value="UniProtKB-SubCell"/>
</dbReference>
<proteinExistence type="inferred from homology"/>
<evidence type="ECO:0000256" key="12">
    <source>
        <dbReference type="ARBA" id="ARBA00039249"/>
    </source>
</evidence>